<gene>
    <name evidence="11" type="ORF">ACFOW6_10635</name>
</gene>
<dbReference type="RefSeq" id="WP_382422343.1">
    <property type="nucleotide sequence ID" value="NZ_JBHSCW010000004.1"/>
</dbReference>
<comment type="subcellular location">
    <subcellularLocation>
        <location evidence="1">Cell inner membrane</location>
        <topology evidence="1">Multi-pass membrane protein</topology>
    </subcellularLocation>
    <subcellularLocation>
        <location evidence="9">Cell membrane</location>
        <topology evidence="9">Multi-pass membrane protein</topology>
    </subcellularLocation>
</comment>
<evidence type="ECO:0000256" key="8">
    <source>
        <dbReference type="ARBA" id="ARBA00023136"/>
    </source>
</evidence>
<evidence type="ECO:0000256" key="5">
    <source>
        <dbReference type="ARBA" id="ARBA00022692"/>
    </source>
</evidence>
<dbReference type="PANTHER" id="PTHR30614">
    <property type="entry name" value="MEMBRANE COMPONENT OF AMINO ACID ABC TRANSPORTER"/>
    <property type="match status" value="1"/>
</dbReference>
<keyword evidence="3 9" id="KW-0813">Transport</keyword>
<dbReference type="InterPro" id="IPR035906">
    <property type="entry name" value="MetI-like_sf"/>
</dbReference>
<protein>
    <submittedName>
        <fullName evidence="11">Amino acid ABC transporter permease</fullName>
    </submittedName>
</protein>
<keyword evidence="7 9" id="KW-1133">Transmembrane helix</keyword>
<keyword evidence="4" id="KW-1003">Cell membrane</keyword>
<keyword evidence="6" id="KW-0029">Amino-acid transport</keyword>
<dbReference type="Proteomes" id="UP001595799">
    <property type="component" value="Unassembled WGS sequence"/>
</dbReference>
<evidence type="ECO:0000256" key="2">
    <source>
        <dbReference type="ARBA" id="ARBA00010072"/>
    </source>
</evidence>
<dbReference type="NCBIfam" id="TIGR01726">
    <property type="entry name" value="HEQRo_perm_3TM"/>
    <property type="match status" value="1"/>
</dbReference>
<dbReference type="Pfam" id="PF00528">
    <property type="entry name" value="BPD_transp_1"/>
    <property type="match status" value="1"/>
</dbReference>
<evidence type="ECO:0000313" key="11">
    <source>
        <dbReference type="EMBL" id="MFC4351999.1"/>
    </source>
</evidence>
<feature type="domain" description="ABC transmembrane type-1" evidence="10">
    <location>
        <begin position="24"/>
        <end position="215"/>
    </location>
</feature>
<feature type="transmembrane region" description="Helical" evidence="9">
    <location>
        <begin position="142"/>
        <end position="165"/>
    </location>
</feature>
<dbReference type="InterPro" id="IPR000515">
    <property type="entry name" value="MetI-like"/>
</dbReference>
<evidence type="ECO:0000256" key="3">
    <source>
        <dbReference type="ARBA" id="ARBA00022448"/>
    </source>
</evidence>
<dbReference type="InterPro" id="IPR043429">
    <property type="entry name" value="ArtM/GltK/GlnP/TcyL/YhdX-like"/>
</dbReference>
<keyword evidence="5 9" id="KW-0812">Transmembrane</keyword>
<evidence type="ECO:0000259" key="10">
    <source>
        <dbReference type="PROSITE" id="PS50928"/>
    </source>
</evidence>
<dbReference type="CDD" id="cd06261">
    <property type="entry name" value="TM_PBP2"/>
    <property type="match status" value="1"/>
</dbReference>
<evidence type="ECO:0000256" key="1">
    <source>
        <dbReference type="ARBA" id="ARBA00004429"/>
    </source>
</evidence>
<dbReference type="SUPFAM" id="SSF161098">
    <property type="entry name" value="MetI-like"/>
    <property type="match status" value="1"/>
</dbReference>
<comment type="caution">
    <text evidence="11">The sequence shown here is derived from an EMBL/GenBank/DDBJ whole genome shotgun (WGS) entry which is preliminary data.</text>
</comment>
<keyword evidence="12" id="KW-1185">Reference proteome</keyword>
<dbReference type="EMBL" id="JBHSCW010000004">
    <property type="protein sequence ID" value="MFC4351999.1"/>
    <property type="molecule type" value="Genomic_DNA"/>
</dbReference>
<organism evidence="11 12">
    <name type="scientific">Fodinicurvata halophila</name>
    <dbReference type="NCBI Taxonomy" id="1419723"/>
    <lineage>
        <taxon>Bacteria</taxon>
        <taxon>Pseudomonadati</taxon>
        <taxon>Pseudomonadota</taxon>
        <taxon>Alphaproteobacteria</taxon>
        <taxon>Rhodospirillales</taxon>
        <taxon>Rhodovibrionaceae</taxon>
        <taxon>Fodinicurvata</taxon>
    </lineage>
</organism>
<keyword evidence="8 9" id="KW-0472">Membrane</keyword>
<evidence type="ECO:0000256" key="6">
    <source>
        <dbReference type="ARBA" id="ARBA00022970"/>
    </source>
</evidence>
<reference evidence="12" key="1">
    <citation type="journal article" date="2019" name="Int. J. Syst. Evol. Microbiol.">
        <title>The Global Catalogue of Microorganisms (GCM) 10K type strain sequencing project: providing services to taxonomists for standard genome sequencing and annotation.</title>
        <authorList>
            <consortium name="The Broad Institute Genomics Platform"/>
            <consortium name="The Broad Institute Genome Sequencing Center for Infectious Disease"/>
            <person name="Wu L."/>
            <person name="Ma J."/>
        </authorList>
    </citation>
    <scope>NUCLEOTIDE SEQUENCE [LARGE SCALE GENOMIC DNA]</scope>
    <source>
        <strain evidence="12">CECT 8472</strain>
    </source>
</reference>
<name>A0ABV8ULU9_9PROT</name>
<feature type="transmembrane region" description="Helical" evidence="9">
    <location>
        <begin position="197"/>
        <end position="218"/>
    </location>
</feature>
<evidence type="ECO:0000256" key="4">
    <source>
        <dbReference type="ARBA" id="ARBA00022475"/>
    </source>
</evidence>
<dbReference type="PROSITE" id="PS50928">
    <property type="entry name" value="ABC_TM1"/>
    <property type="match status" value="1"/>
</dbReference>
<proteinExistence type="inferred from homology"/>
<comment type="similarity">
    <text evidence="2">Belongs to the binding-protein-dependent transport system permease family. HisMQ subfamily.</text>
</comment>
<evidence type="ECO:0000256" key="7">
    <source>
        <dbReference type="ARBA" id="ARBA00022989"/>
    </source>
</evidence>
<dbReference type="InterPro" id="IPR010065">
    <property type="entry name" value="AA_ABC_transptr_permease_3TM"/>
</dbReference>
<evidence type="ECO:0000256" key="9">
    <source>
        <dbReference type="RuleBase" id="RU363032"/>
    </source>
</evidence>
<dbReference type="Gene3D" id="1.10.3720.10">
    <property type="entry name" value="MetI-like"/>
    <property type="match status" value="1"/>
</dbReference>
<feature type="transmembrane region" description="Helical" evidence="9">
    <location>
        <begin position="20"/>
        <end position="48"/>
    </location>
</feature>
<dbReference type="PANTHER" id="PTHR30614:SF0">
    <property type="entry name" value="L-CYSTINE TRANSPORT SYSTEM PERMEASE PROTEIN TCYL"/>
    <property type="match status" value="1"/>
</dbReference>
<accession>A0ABV8ULU9</accession>
<sequence>MENLAQFYNLRVVLNYADTFLQGIWATLWLSALCLVLSIVLGVLLAGLRMSKTGLLWRPAAAYIQFIRATPLLVQIYLVYYGLPELFGNVGILTETVSGIIALTLHTTPYMAEIIRSGIQSVDAGQHEAATALGLKRHQRMVLIILPQAFANVIPTLLGQTAVLIKDTSLLSLIAVFELMRAGLTVMHENVMPNEGLLTVAVCYLLIYAGMLVLSNVVQRRLHGGRYQPA</sequence>
<evidence type="ECO:0000313" key="12">
    <source>
        <dbReference type="Proteomes" id="UP001595799"/>
    </source>
</evidence>